<gene>
    <name evidence="1" type="ORF">METZ01_LOCUS366383</name>
</gene>
<accession>A0A382SUE8</accession>
<reference evidence="1" key="1">
    <citation type="submission" date="2018-05" db="EMBL/GenBank/DDBJ databases">
        <authorList>
            <person name="Lanie J.A."/>
            <person name="Ng W.-L."/>
            <person name="Kazmierczak K.M."/>
            <person name="Andrzejewski T.M."/>
            <person name="Davidsen T.M."/>
            <person name="Wayne K.J."/>
            <person name="Tettelin H."/>
            <person name="Glass J.I."/>
            <person name="Rusch D."/>
            <person name="Podicherti R."/>
            <person name="Tsui H.-C.T."/>
            <person name="Winkler M.E."/>
        </authorList>
    </citation>
    <scope>NUCLEOTIDE SEQUENCE</scope>
</reference>
<feature type="non-terminal residue" evidence="1">
    <location>
        <position position="75"/>
    </location>
</feature>
<dbReference type="EMBL" id="UINC01131679">
    <property type="protein sequence ID" value="SVD13529.1"/>
    <property type="molecule type" value="Genomic_DNA"/>
</dbReference>
<sequence>MPQKHHVQFRQPDGALYKEEVFGTRGFSGRSSTLYHIRMPTQVAGFERLEDRRPQLVQDEALQHRPLKTHNLPQK</sequence>
<organism evidence="1">
    <name type="scientific">marine metagenome</name>
    <dbReference type="NCBI Taxonomy" id="408172"/>
    <lineage>
        <taxon>unclassified sequences</taxon>
        <taxon>metagenomes</taxon>
        <taxon>ecological metagenomes</taxon>
    </lineage>
</organism>
<protein>
    <recommendedName>
        <fullName evidence="2">Homogentisate 1,2-dioxygenase</fullName>
    </recommendedName>
</protein>
<dbReference type="AlphaFoldDB" id="A0A382SUE8"/>
<name>A0A382SUE8_9ZZZZ</name>
<proteinExistence type="predicted"/>
<evidence type="ECO:0008006" key="2">
    <source>
        <dbReference type="Google" id="ProtNLM"/>
    </source>
</evidence>
<evidence type="ECO:0000313" key="1">
    <source>
        <dbReference type="EMBL" id="SVD13529.1"/>
    </source>
</evidence>